<evidence type="ECO:0000259" key="3">
    <source>
        <dbReference type="Pfam" id="PF16064"/>
    </source>
</evidence>
<reference evidence="5" key="1">
    <citation type="submission" date="2013-09" db="EMBL/GenBank/DDBJ databases">
        <title>The Genome Sequence of Anopheles culicifacies species A.</title>
        <authorList>
            <consortium name="The Broad Institute Genomics Platform"/>
            <person name="Neafsey D.E."/>
            <person name="Besansky N."/>
            <person name="Howell P."/>
            <person name="Walton C."/>
            <person name="Young S.K."/>
            <person name="Zeng Q."/>
            <person name="Gargeya S."/>
            <person name="Fitzgerald M."/>
            <person name="Haas B."/>
            <person name="Abouelleil A."/>
            <person name="Allen A.W."/>
            <person name="Alvarado L."/>
            <person name="Arachchi H.M."/>
            <person name="Berlin A.M."/>
            <person name="Chapman S.B."/>
            <person name="Gainer-Dewar J."/>
            <person name="Goldberg J."/>
            <person name="Griggs A."/>
            <person name="Gujja S."/>
            <person name="Hansen M."/>
            <person name="Howarth C."/>
            <person name="Imamovic A."/>
            <person name="Ireland A."/>
            <person name="Larimer J."/>
            <person name="McCowan C."/>
            <person name="Murphy C."/>
            <person name="Pearson M."/>
            <person name="Poon T.W."/>
            <person name="Priest M."/>
            <person name="Roberts A."/>
            <person name="Saif S."/>
            <person name="Shea T."/>
            <person name="Sisk P."/>
            <person name="Sykes S."/>
            <person name="Wortman J."/>
            <person name="Nusbaum C."/>
            <person name="Birren B."/>
        </authorList>
    </citation>
    <scope>NUCLEOTIDE SEQUENCE [LARGE SCALE GENOMIC DNA]</scope>
    <source>
        <strain evidence="5">A-37</strain>
    </source>
</reference>
<evidence type="ECO:0000256" key="1">
    <source>
        <dbReference type="SAM" id="Coils"/>
    </source>
</evidence>
<feature type="region of interest" description="Disordered" evidence="2">
    <location>
        <begin position="210"/>
        <end position="242"/>
    </location>
</feature>
<dbReference type="STRING" id="139723.A0A182MV86"/>
<feature type="coiled-coil region" evidence="1">
    <location>
        <begin position="67"/>
        <end position="94"/>
    </location>
</feature>
<feature type="compositionally biased region" description="Polar residues" evidence="2">
    <location>
        <begin position="11"/>
        <end position="31"/>
    </location>
</feature>
<dbReference type="Pfam" id="PF16064">
    <property type="entry name" value="DUF4806"/>
    <property type="match status" value="2"/>
</dbReference>
<dbReference type="VEuPathDB" id="VectorBase:ACUA027063"/>
<feature type="domain" description="DUF4806" evidence="3">
    <location>
        <begin position="546"/>
        <end position="635"/>
    </location>
</feature>
<sequence length="1072" mass="120383">MTCSDSDDSLDASNEGCSTSQTINTTEQRPQTTERKVVASTNNSAIPPKEPTIANVLSILTTVSEHIKDMQTKTEAIQKEVASISNRLTRVEKKVGISLATVEQMKDVIVTSDALTFDKGPDNPATNRFELKAVSNETEFTELDTKLGADEEYYAKVKRWLVMHINSDEPEKRMVLAMDLVFEPDSEDELEDEARVTTNTSFYTSLTMTCSDSEDSHEASAGGSSMPRTISTNSQPETAEMSNDLTLWNESSSREPTIAKVQNILTIITKRVKKMHRATDFIQKEVGTISNRLTHIEKRMDASMETLQTMKNVIIKAYEVSANQESDGVELLNFEFKKVSNEEEFTELDTKLGNDGEYYAKVKKWLKTQIHEANPDNRMHIALDLIFERAFLPQCSGSEDEQEYEIFATADEAFFANLRMTCSDTEDPFEGSAAEGSVSKASHSKDHPRANTMPSSAKLQNGFAMKDSTANALLSMFRSLSKQMTEMHTKIDRLQKEVSNNTERLDRVEKKMGISLTKLEQVKDIVKMTTGNQGSQEMLGKRSPTPTFEFEKITNEKELTEFNTKLGQDETYYSDMIRVLRRIINADDPANRMHEAMDMFFDRAFMPLCSWTGYGLATAKIAFGTRANILKLFADIGTTNCVSEIEQEQDMLATTVDPLLTNVKMSCSDSEDPFADCTVAADSVSHISHANKPTPTPTIVTSSVLALQNEGTSNEFTPSRVVNMFRLVLESVKRVQASTDSMRQELSNIFQRLERVEKKVGISLATLETVKDGMVMNTDVPETQSDDPSEPRFVFKKISNEEEFTEFDFKLASDEEYYSNVKKWLNQQIGVDDPNNRMLVAMDLLMERKFFAQCTWTAESENEQEVAISTTASDALLTGLKMTCSDSEDSFDASAGAISPIWSVLSLLEVPNVSSAKESPATVMDMFSSVLEHVNEVQKTAELTRKEMERISDRLGRVEKKVGIFLAALDDVKDGIAMKEKISAYEASILSVCTKRISNEEEFTEFDSKLGSDEEYYSNVKNWLKMQIYEINPKSRMSKALDLLMERAFFTQCSWNGTSTMQESKNGFESEI</sequence>
<proteinExistence type="predicted"/>
<feature type="compositionally biased region" description="Acidic residues" evidence="2">
    <location>
        <begin position="1"/>
        <end position="10"/>
    </location>
</feature>
<dbReference type="Proteomes" id="UP000075883">
    <property type="component" value="Unassembled WGS sequence"/>
</dbReference>
<feature type="region of interest" description="Disordered" evidence="2">
    <location>
        <begin position="426"/>
        <end position="458"/>
    </location>
</feature>
<evidence type="ECO:0000256" key="2">
    <source>
        <dbReference type="SAM" id="MobiDB-lite"/>
    </source>
</evidence>
<keyword evidence="1" id="KW-0175">Coiled coil</keyword>
<feature type="domain" description="DUF4806" evidence="3">
    <location>
        <begin position="997"/>
        <end position="1069"/>
    </location>
</feature>
<dbReference type="AlphaFoldDB" id="A0A182MV86"/>
<feature type="region of interest" description="Disordered" evidence="2">
    <location>
        <begin position="1"/>
        <end position="49"/>
    </location>
</feature>
<feature type="compositionally biased region" description="Polar residues" evidence="2">
    <location>
        <begin position="222"/>
        <end position="242"/>
    </location>
</feature>
<accession>A0A182MV86</accession>
<keyword evidence="5" id="KW-1185">Reference proteome</keyword>
<reference evidence="4" key="2">
    <citation type="submission" date="2020-05" db="UniProtKB">
        <authorList>
            <consortium name="EnsemblMetazoa"/>
        </authorList>
    </citation>
    <scope>IDENTIFICATION</scope>
    <source>
        <strain evidence="4">A-37</strain>
    </source>
</reference>
<evidence type="ECO:0000313" key="5">
    <source>
        <dbReference type="Proteomes" id="UP000075883"/>
    </source>
</evidence>
<dbReference type="InterPro" id="IPR032071">
    <property type="entry name" value="DUF4806"/>
</dbReference>
<organism evidence="4 5">
    <name type="scientific">Anopheles culicifacies</name>
    <dbReference type="NCBI Taxonomy" id="139723"/>
    <lineage>
        <taxon>Eukaryota</taxon>
        <taxon>Metazoa</taxon>
        <taxon>Ecdysozoa</taxon>
        <taxon>Arthropoda</taxon>
        <taxon>Hexapoda</taxon>
        <taxon>Insecta</taxon>
        <taxon>Pterygota</taxon>
        <taxon>Neoptera</taxon>
        <taxon>Endopterygota</taxon>
        <taxon>Diptera</taxon>
        <taxon>Nematocera</taxon>
        <taxon>Culicoidea</taxon>
        <taxon>Culicidae</taxon>
        <taxon>Anophelinae</taxon>
        <taxon>Anopheles</taxon>
        <taxon>culicifacies species complex</taxon>
    </lineage>
</organism>
<evidence type="ECO:0000313" key="4">
    <source>
        <dbReference type="EnsemblMetazoa" id="ACUA027063-PA"/>
    </source>
</evidence>
<feature type="coiled-coil region" evidence="1">
    <location>
        <begin position="477"/>
        <end position="511"/>
    </location>
</feature>
<name>A0A182MV86_9DIPT</name>
<feature type="coiled-coil region" evidence="1">
    <location>
        <begin position="934"/>
        <end position="961"/>
    </location>
</feature>
<dbReference type="EnsemblMetazoa" id="ACUA027063-RA">
    <property type="protein sequence ID" value="ACUA027063-PA"/>
    <property type="gene ID" value="ACUA027063"/>
</dbReference>
<protein>
    <recommendedName>
        <fullName evidence="3">DUF4806 domain-containing protein</fullName>
    </recommendedName>
</protein>
<dbReference type="EMBL" id="AXCM01000793">
    <property type="status" value="NOT_ANNOTATED_CDS"/>
    <property type="molecule type" value="Genomic_DNA"/>
</dbReference>